<feature type="region of interest" description="Disordered" evidence="1">
    <location>
        <begin position="84"/>
        <end position="143"/>
    </location>
</feature>
<sequence>MPYWQSRPRGGLILCEGIDATRTALQRYSFSIAPLACRMGFDKISLKTNSGQEIRKYIKVAISSTQVPNCAIPPITPPMVALVSSAADSPQSGVENKADASPHDSTAALGHEEPVQHTGESITIADDEELPDSAEQAFPSDDLIRIPTTAATLEVPYVQT</sequence>
<proteinExistence type="predicted"/>
<gene>
    <name evidence="2" type="ORF">SVUK_LOCUS12832</name>
</gene>
<reference evidence="2 3" key="1">
    <citation type="submission" date="2018-11" db="EMBL/GenBank/DDBJ databases">
        <authorList>
            <consortium name="Pathogen Informatics"/>
        </authorList>
    </citation>
    <scope>NUCLEOTIDE SEQUENCE [LARGE SCALE GENOMIC DNA]</scope>
</reference>
<dbReference type="AlphaFoldDB" id="A0A3P7JHS8"/>
<evidence type="ECO:0000313" key="3">
    <source>
        <dbReference type="Proteomes" id="UP000270094"/>
    </source>
</evidence>
<keyword evidence="3" id="KW-1185">Reference proteome</keyword>
<accession>A0A3P7JHS8</accession>
<evidence type="ECO:0000313" key="2">
    <source>
        <dbReference type="EMBL" id="VDM77834.1"/>
    </source>
</evidence>
<organism evidence="2 3">
    <name type="scientific">Strongylus vulgaris</name>
    <name type="common">Blood worm</name>
    <dbReference type="NCBI Taxonomy" id="40348"/>
    <lineage>
        <taxon>Eukaryota</taxon>
        <taxon>Metazoa</taxon>
        <taxon>Ecdysozoa</taxon>
        <taxon>Nematoda</taxon>
        <taxon>Chromadorea</taxon>
        <taxon>Rhabditida</taxon>
        <taxon>Rhabditina</taxon>
        <taxon>Rhabditomorpha</taxon>
        <taxon>Strongyloidea</taxon>
        <taxon>Strongylidae</taxon>
        <taxon>Strongylus</taxon>
    </lineage>
</organism>
<dbReference type="Proteomes" id="UP000270094">
    <property type="component" value="Unassembled WGS sequence"/>
</dbReference>
<evidence type="ECO:0000256" key="1">
    <source>
        <dbReference type="SAM" id="MobiDB-lite"/>
    </source>
</evidence>
<dbReference type="EMBL" id="UYYB01100289">
    <property type="protein sequence ID" value="VDM77834.1"/>
    <property type="molecule type" value="Genomic_DNA"/>
</dbReference>
<protein>
    <submittedName>
        <fullName evidence="2">Uncharacterized protein</fullName>
    </submittedName>
</protein>
<name>A0A3P7JHS8_STRVU</name>